<accession>A0A845QN54</accession>
<dbReference type="SUPFAM" id="SSF103473">
    <property type="entry name" value="MFS general substrate transporter"/>
    <property type="match status" value="1"/>
</dbReference>
<evidence type="ECO:0000256" key="6">
    <source>
        <dbReference type="SAM" id="Phobius"/>
    </source>
</evidence>
<protein>
    <recommendedName>
        <fullName evidence="7">Major facilitator superfamily (MFS) profile domain-containing protein</fullName>
    </recommendedName>
</protein>
<comment type="caution">
    <text evidence="8">The sequence shown here is derived from an EMBL/GenBank/DDBJ whole genome shotgun (WGS) entry which is preliminary data.</text>
</comment>
<dbReference type="Proteomes" id="UP000446866">
    <property type="component" value="Unassembled WGS sequence"/>
</dbReference>
<keyword evidence="3 6" id="KW-0812">Transmembrane</keyword>
<evidence type="ECO:0000313" key="9">
    <source>
        <dbReference type="Proteomes" id="UP000446866"/>
    </source>
</evidence>
<evidence type="ECO:0000256" key="4">
    <source>
        <dbReference type="ARBA" id="ARBA00022989"/>
    </source>
</evidence>
<dbReference type="GO" id="GO:0005886">
    <property type="term" value="C:plasma membrane"/>
    <property type="evidence" value="ECO:0007669"/>
    <property type="project" value="UniProtKB-SubCell"/>
</dbReference>
<dbReference type="Gene3D" id="1.20.1250.20">
    <property type="entry name" value="MFS general substrate transporter like domains"/>
    <property type="match status" value="1"/>
</dbReference>
<evidence type="ECO:0000256" key="2">
    <source>
        <dbReference type="ARBA" id="ARBA00022448"/>
    </source>
</evidence>
<feature type="transmembrane region" description="Helical" evidence="6">
    <location>
        <begin position="12"/>
        <end position="30"/>
    </location>
</feature>
<evidence type="ECO:0000313" key="8">
    <source>
        <dbReference type="EMBL" id="NBH62834.1"/>
    </source>
</evidence>
<sequence length="81" mass="8742">MGVTDGRVGSILPFFGLTAVPGYLLGGWLADKFNPKKLVFVSTILTGGRGIVLSRSHSYGMLAAIYAMFGVTKTCMHWGRF</sequence>
<dbReference type="AlphaFoldDB" id="A0A845QN54"/>
<gene>
    <name evidence="8" type="ORF">D0435_14385</name>
</gene>
<evidence type="ECO:0000256" key="3">
    <source>
        <dbReference type="ARBA" id="ARBA00022692"/>
    </source>
</evidence>
<name>A0A845QN54_9FIRM</name>
<feature type="transmembrane region" description="Helical" evidence="6">
    <location>
        <begin position="59"/>
        <end position="79"/>
    </location>
</feature>
<evidence type="ECO:0000259" key="7">
    <source>
        <dbReference type="PROSITE" id="PS50850"/>
    </source>
</evidence>
<reference evidence="8 9" key="1">
    <citation type="submission" date="2018-08" db="EMBL/GenBank/DDBJ databases">
        <title>Murine metabolic-syndrome-specific gut microbial biobank.</title>
        <authorList>
            <person name="Liu C."/>
        </authorList>
    </citation>
    <scope>NUCLEOTIDE SEQUENCE [LARGE SCALE GENOMIC DNA]</scope>
    <source>
        <strain evidence="8 9">28</strain>
    </source>
</reference>
<dbReference type="EMBL" id="QXWK01000038">
    <property type="protein sequence ID" value="NBH62834.1"/>
    <property type="molecule type" value="Genomic_DNA"/>
</dbReference>
<dbReference type="GO" id="GO:0022857">
    <property type="term" value="F:transmembrane transporter activity"/>
    <property type="evidence" value="ECO:0007669"/>
    <property type="project" value="InterPro"/>
</dbReference>
<dbReference type="InterPro" id="IPR036259">
    <property type="entry name" value="MFS_trans_sf"/>
</dbReference>
<dbReference type="RefSeq" id="WP_160203119.1">
    <property type="nucleotide sequence ID" value="NZ_QXWK01000038.1"/>
</dbReference>
<organism evidence="8 9">
    <name type="scientific">Anaerotruncus colihominis</name>
    <dbReference type="NCBI Taxonomy" id="169435"/>
    <lineage>
        <taxon>Bacteria</taxon>
        <taxon>Bacillati</taxon>
        <taxon>Bacillota</taxon>
        <taxon>Clostridia</taxon>
        <taxon>Eubacteriales</taxon>
        <taxon>Oscillospiraceae</taxon>
        <taxon>Anaerotruncus</taxon>
    </lineage>
</organism>
<evidence type="ECO:0000256" key="5">
    <source>
        <dbReference type="ARBA" id="ARBA00023136"/>
    </source>
</evidence>
<keyword evidence="4 6" id="KW-1133">Transmembrane helix</keyword>
<comment type="subcellular location">
    <subcellularLocation>
        <location evidence="1">Cell membrane</location>
        <topology evidence="1">Multi-pass membrane protein</topology>
    </subcellularLocation>
</comment>
<feature type="domain" description="Major facilitator superfamily (MFS) profile" evidence="7">
    <location>
        <begin position="1"/>
        <end position="81"/>
    </location>
</feature>
<evidence type="ECO:0000256" key="1">
    <source>
        <dbReference type="ARBA" id="ARBA00004651"/>
    </source>
</evidence>
<dbReference type="InterPro" id="IPR020846">
    <property type="entry name" value="MFS_dom"/>
</dbReference>
<keyword evidence="9" id="KW-1185">Reference proteome</keyword>
<dbReference type="PROSITE" id="PS50850">
    <property type="entry name" value="MFS"/>
    <property type="match status" value="1"/>
</dbReference>
<keyword evidence="5 6" id="KW-0472">Membrane</keyword>
<proteinExistence type="predicted"/>
<keyword evidence="2" id="KW-0813">Transport</keyword>